<dbReference type="PROSITE" id="PS51371">
    <property type="entry name" value="CBS"/>
    <property type="match status" value="2"/>
</dbReference>
<dbReference type="InterPro" id="IPR014710">
    <property type="entry name" value="RmlC-like_jellyroll"/>
</dbReference>
<feature type="domain" description="CBS" evidence="3">
    <location>
        <begin position="165"/>
        <end position="226"/>
    </location>
</feature>
<dbReference type="Gene3D" id="2.60.120.10">
    <property type="entry name" value="Jelly Rolls"/>
    <property type="match status" value="1"/>
</dbReference>
<dbReference type="EMBL" id="JAWCUA010000007">
    <property type="protein sequence ID" value="MDU0113487.1"/>
    <property type="molecule type" value="Genomic_DNA"/>
</dbReference>
<dbReference type="CDD" id="cd04587">
    <property type="entry name" value="CBS_pair_CAP-ED_NT_Pol-beta-like_DUF294_assoc"/>
    <property type="match status" value="1"/>
</dbReference>
<dbReference type="InterPro" id="IPR018821">
    <property type="entry name" value="DUF294_put_nucleoTrafse_sb-bd"/>
</dbReference>
<dbReference type="Proteomes" id="UP001257914">
    <property type="component" value="Unassembled WGS sequence"/>
</dbReference>
<comment type="caution">
    <text evidence="4">The sequence shown here is derived from an EMBL/GenBank/DDBJ whole genome shotgun (WGS) entry which is preliminary data.</text>
</comment>
<dbReference type="SMART" id="SM00116">
    <property type="entry name" value="CBS"/>
    <property type="match status" value="2"/>
</dbReference>
<evidence type="ECO:0000256" key="1">
    <source>
        <dbReference type="ARBA" id="ARBA00023122"/>
    </source>
</evidence>
<accession>A0ABU3R1W7</accession>
<dbReference type="InterPro" id="IPR046342">
    <property type="entry name" value="CBS_dom_sf"/>
</dbReference>
<feature type="domain" description="CBS" evidence="3">
    <location>
        <begin position="234"/>
        <end position="291"/>
    </location>
</feature>
<reference evidence="4 5" key="1">
    <citation type="submission" date="2023-10" db="EMBL/GenBank/DDBJ databases">
        <title>Psychrosphaera aquimaarina strain SW33 isolated from seawater.</title>
        <authorList>
            <person name="Bayburt H."/>
            <person name="Kim J.M."/>
            <person name="Choi B.J."/>
            <person name="Jeon C.O."/>
        </authorList>
    </citation>
    <scope>NUCLEOTIDE SEQUENCE [LARGE SCALE GENOMIC DNA]</scope>
    <source>
        <strain evidence="4 5">KCTC 52743</strain>
    </source>
</reference>
<protein>
    <submittedName>
        <fullName evidence="4">DUF294 nucleotidyltransferase-like domain-containing protein</fullName>
    </submittedName>
</protein>
<dbReference type="PANTHER" id="PTHR43080">
    <property type="entry name" value="CBS DOMAIN-CONTAINING PROTEIN CBSX3, MITOCHONDRIAL"/>
    <property type="match status" value="1"/>
</dbReference>
<evidence type="ECO:0000256" key="2">
    <source>
        <dbReference type="PROSITE-ProRule" id="PRU00703"/>
    </source>
</evidence>
<dbReference type="InterPro" id="IPR005105">
    <property type="entry name" value="GlnD_Uridyltrans_N"/>
</dbReference>
<dbReference type="Pfam" id="PF10335">
    <property type="entry name" value="DUF294_C"/>
    <property type="match status" value="1"/>
</dbReference>
<evidence type="ECO:0000313" key="4">
    <source>
        <dbReference type="EMBL" id="MDU0113487.1"/>
    </source>
</evidence>
<dbReference type="CDD" id="cd05401">
    <property type="entry name" value="NT_GlnE_GlnD_like"/>
    <property type="match status" value="1"/>
</dbReference>
<organism evidence="4 5">
    <name type="scientific">Psychrosphaera aquimarina</name>
    <dbReference type="NCBI Taxonomy" id="2044854"/>
    <lineage>
        <taxon>Bacteria</taxon>
        <taxon>Pseudomonadati</taxon>
        <taxon>Pseudomonadota</taxon>
        <taxon>Gammaproteobacteria</taxon>
        <taxon>Alteromonadales</taxon>
        <taxon>Pseudoalteromonadaceae</taxon>
        <taxon>Psychrosphaera</taxon>
    </lineage>
</organism>
<evidence type="ECO:0000259" key="3">
    <source>
        <dbReference type="PROSITE" id="PS51371"/>
    </source>
</evidence>
<proteinExistence type="predicted"/>
<dbReference type="InterPro" id="IPR051257">
    <property type="entry name" value="Diverse_CBS-Domain"/>
</dbReference>
<dbReference type="Gene3D" id="3.10.580.10">
    <property type="entry name" value="CBS-domain"/>
    <property type="match status" value="1"/>
</dbReference>
<dbReference type="Pfam" id="PF00571">
    <property type="entry name" value="CBS"/>
    <property type="match status" value="2"/>
</dbReference>
<keyword evidence="1 2" id="KW-0129">CBS domain</keyword>
<dbReference type="RefSeq" id="WP_315947102.1">
    <property type="nucleotide sequence ID" value="NZ_JAWCUA010000007.1"/>
</dbReference>
<sequence length="629" mass="69439">MGNELIEHLMFVQQIPPFDTLPKATVQQLVKNITITYVTAEQELTTTASLKGTILLVKKGVLAKKQSGEESSGSDHPIETIEKYSDGDLCRQLILNDDAILVVEEDALLYCLSLDSILPLLNDFPEVLQFLTASPETRLKQTIISQHATELSASPLNNSLVGDLLSKSAATIPQHHSIVQAAEKMTELGYSSLVVLKNEGATHLSDLGIITDRDIRVRCVAKSLPFTSPVNEIMTSNVISIDANSLAFDALIMMIDKNIHHLPVTKNGHLFGVITITDLMHKEAQNAAHLISVIRRAKTVDELVKVGVMLPDLQLKMTKLGIAGLQIGKSISALSKALTIQLIELAQQELGNAPVPFAWFSAGSLARQEQLAYSDQDNGLIISDSVSPEQLDWFKQLADFVCDGLNLCGFVYCPGNVMASNDKWRQTASVWREYFRTWIDTPSPQALLNSSIFFDLSLVYGDSQLIDDIKQYVLSKTSKSTLFLAHLSKNMQSNRPPLGFIRDFVLISSGENKSTMDLKHNAIAPIVDLARIYALALGIEETSTIERLKKVSEHKLGNSVVSRSSALSLIDAFEFLVQLKLSLYLKKHGSNLPVNNYLSPKDISRLERTHLKDAFKVIKSLQDVRQAVL</sequence>
<gene>
    <name evidence="4" type="ORF">RT723_10855</name>
</gene>
<evidence type="ECO:0000313" key="5">
    <source>
        <dbReference type="Proteomes" id="UP001257914"/>
    </source>
</evidence>
<dbReference type="SUPFAM" id="SSF51206">
    <property type="entry name" value="cAMP-binding domain-like"/>
    <property type="match status" value="1"/>
</dbReference>
<dbReference type="InterPro" id="IPR000644">
    <property type="entry name" value="CBS_dom"/>
</dbReference>
<keyword evidence="5" id="KW-1185">Reference proteome</keyword>
<dbReference type="Pfam" id="PF03445">
    <property type="entry name" value="DUF294"/>
    <property type="match status" value="1"/>
</dbReference>
<dbReference type="InterPro" id="IPR018490">
    <property type="entry name" value="cNMP-bd_dom_sf"/>
</dbReference>
<dbReference type="SUPFAM" id="SSF54631">
    <property type="entry name" value="CBS-domain pair"/>
    <property type="match status" value="1"/>
</dbReference>
<name>A0ABU3R1W7_9GAMM</name>
<dbReference type="PANTHER" id="PTHR43080:SF2">
    <property type="entry name" value="CBS DOMAIN-CONTAINING PROTEIN"/>
    <property type="match status" value="1"/>
</dbReference>